<keyword evidence="10" id="KW-0732">Signal</keyword>
<feature type="domain" description="TonB-dependent receptor-like beta-barrel" evidence="11">
    <location>
        <begin position="280"/>
        <end position="738"/>
    </location>
</feature>
<evidence type="ECO:0000256" key="5">
    <source>
        <dbReference type="ARBA" id="ARBA00023077"/>
    </source>
</evidence>
<dbReference type="Pfam" id="PF07715">
    <property type="entry name" value="Plug"/>
    <property type="match status" value="1"/>
</dbReference>
<feature type="chain" id="PRO_5001744686" evidence="10">
    <location>
        <begin position="21"/>
        <end position="774"/>
    </location>
</feature>
<proteinExistence type="inferred from homology"/>
<evidence type="ECO:0000256" key="9">
    <source>
        <dbReference type="RuleBase" id="RU003357"/>
    </source>
</evidence>
<evidence type="ECO:0000259" key="11">
    <source>
        <dbReference type="Pfam" id="PF00593"/>
    </source>
</evidence>
<dbReference type="RefSeq" id="WP_035448079.1">
    <property type="nucleotide sequence ID" value="NZ_JNHN01000170.1"/>
</dbReference>
<gene>
    <name evidence="13" type="ORF">M094_0627</name>
</gene>
<dbReference type="Gene3D" id="2.60.40.1120">
    <property type="entry name" value="Carboxypeptidase-like, regulatory domain"/>
    <property type="match status" value="1"/>
</dbReference>
<name>A0A078S0H2_BACUN</name>
<accession>A0A078S0H2</accession>
<evidence type="ECO:0000256" key="8">
    <source>
        <dbReference type="PROSITE-ProRule" id="PRU01360"/>
    </source>
</evidence>
<dbReference type="GO" id="GO:0044718">
    <property type="term" value="P:siderophore transmembrane transport"/>
    <property type="evidence" value="ECO:0007669"/>
    <property type="project" value="TreeGrafter"/>
</dbReference>
<evidence type="ECO:0000256" key="6">
    <source>
        <dbReference type="ARBA" id="ARBA00023136"/>
    </source>
</evidence>
<keyword evidence="3 8" id="KW-1134">Transmembrane beta strand</keyword>
<keyword evidence="6 8" id="KW-0472">Membrane</keyword>
<dbReference type="GO" id="GO:0015344">
    <property type="term" value="F:siderophore uptake transmembrane transporter activity"/>
    <property type="evidence" value="ECO:0007669"/>
    <property type="project" value="TreeGrafter"/>
</dbReference>
<dbReference type="InterPro" id="IPR039426">
    <property type="entry name" value="TonB-dep_rcpt-like"/>
</dbReference>
<comment type="caution">
    <text evidence="13">The sequence shown here is derived from an EMBL/GenBank/DDBJ whole genome shotgun (WGS) entry which is preliminary data.</text>
</comment>
<evidence type="ECO:0000256" key="1">
    <source>
        <dbReference type="ARBA" id="ARBA00004571"/>
    </source>
</evidence>
<comment type="subcellular location">
    <subcellularLocation>
        <location evidence="1 8">Cell outer membrane</location>
        <topology evidence="1 8">Multi-pass membrane protein</topology>
    </subcellularLocation>
</comment>
<evidence type="ECO:0000256" key="10">
    <source>
        <dbReference type="SAM" id="SignalP"/>
    </source>
</evidence>
<dbReference type="InterPro" id="IPR008969">
    <property type="entry name" value="CarboxyPept-like_regulatory"/>
</dbReference>
<feature type="domain" description="TonB-dependent receptor plug" evidence="12">
    <location>
        <begin position="127"/>
        <end position="232"/>
    </location>
</feature>
<dbReference type="GO" id="GO:0009279">
    <property type="term" value="C:cell outer membrane"/>
    <property type="evidence" value="ECO:0007669"/>
    <property type="project" value="UniProtKB-SubCell"/>
</dbReference>
<dbReference type="Proteomes" id="UP000028013">
    <property type="component" value="Unassembled WGS sequence"/>
</dbReference>
<organism evidence="13 14">
    <name type="scientific">Bacteroides uniformis str. 3978 T3 ii</name>
    <dbReference type="NCBI Taxonomy" id="1339349"/>
    <lineage>
        <taxon>Bacteria</taxon>
        <taxon>Pseudomonadati</taxon>
        <taxon>Bacteroidota</taxon>
        <taxon>Bacteroidia</taxon>
        <taxon>Bacteroidales</taxon>
        <taxon>Bacteroidaceae</taxon>
        <taxon>Bacteroides</taxon>
    </lineage>
</organism>
<keyword evidence="5 9" id="KW-0798">TonB box</keyword>
<dbReference type="Gene3D" id="2.170.130.10">
    <property type="entry name" value="TonB-dependent receptor, plug domain"/>
    <property type="match status" value="1"/>
</dbReference>
<keyword evidence="2 8" id="KW-0813">Transport</keyword>
<dbReference type="InterPro" id="IPR012910">
    <property type="entry name" value="Plug_dom"/>
</dbReference>
<dbReference type="Gene3D" id="2.40.170.20">
    <property type="entry name" value="TonB-dependent receptor, beta-barrel domain"/>
    <property type="match status" value="1"/>
</dbReference>
<keyword evidence="13" id="KW-0675">Receptor</keyword>
<dbReference type="PANTHER" id="PTHR30069:SF57">
    <property type="entry name" value="TONB-DEPENDENT RECEPTOR"/>
    <property type="match status" value="1"/>
</dbReference>
<sequence length="774" mass="87027">MKQYILALVLAVVSASVAFAVNPIKEGNMISGHVIVKGTEENIPYATVLIIGSGQGTVSNEEGQFEFRKLPAGKYKLRVSAVGYKTQEKEVTVSKDFTAVIHFPMEEESFMTDEVVVSANRNEVSRKAAPVVVNVMSTKLFEMVNSTDLAKTLNYQSGLRVENNCQNCGFPQVRINGLEGPYSQILINSRPIISALSGVYGLEQIPVNMIERVEVVRGGGSALFGANAVGGTINIITKDPINNSFQVSSMFSNMDGKSWEQYMGGNVSLVAKDNSYGIAFYESYRNRNPYDRDGDGFSELGKLNMNTFGFRAYYRPTHFSRINLEYHTTNELRRGGNKFDLQPHETDITEQTKHIINSGGVSYDLFWKEYKHKISAYTSIQHTDRNSYYGAQKNMNAYGKTKDLTWVAGGMYVGNMDNCFFAPATFTGGLEYQNNSLHDIMTGYHRDMEQDVRIASAFVQNEWKMNVLTMLVGARLDKHNLIDKLIFSPRVNLLYKPADDFQARLTYSTGFRAPQAYDEDLHVTAVGGKGVQIKLADNLSEERSNSYSGSVDWTAHLGHWQANILVEGFYTDLRHVFVLEDIGKNEVGDVIKERRNGNGARVYGANLDAKIAHGKEAQFQLGFTAQRSRYTHEEAWTKVDGKDLTTKRMPRTPDYYGYFTFSSAPVKNFDFSLSGTYTGKMIVPHYAPEDAPEGAFCNITSDRMEHTPQFLDLNVKLNYTFVLHDHIKLQLNTGVQNIFNSFQKDLDKGEFRDAGYFYGPTQPRTFFVGFKIMN</sequence>
<dbReference type="PANTHER" id="PTHR30069">
    <property type="entry name" value="TONB-DEPENDENT OUTER MEMBRANE RECEPTOR"/>
    <property type="match status" value="1"/>
</dbReference>
<evidence type="ECO:0000256" key="7">
    <source>
        <dbReference type="ARBA" id="ARBA00023237"/>
    </source>
</evidence>
<reference evidence="13 14" key="1">
    <citation type="submission" date="2014-04" db="EMBL/GenBank/DDBJ databases">
        <authorList>
            <person name="Sears C."/>
            <person name="Carroll K."/>
            <person name="Sack B.R."/>
            <person name="Qadri F."/>
            <person name="Myers L.L."/>
            <person name="Chung G.-T."/>
            <person name="Escheverria P."/>
            <person name="Fraser C.M."/>
            <person name="Sadzewicz L."/>
            <person name="Shefchek K.A."/>
            <person name="Tallon L."/>
            <person name="Das S.P."/>
            <person name="Daugherty S."/>
            <person name="Mongodin E.F."/>
        </authorList>
    </citation>
    <scope>NUCLEOTIDE SEQUENCE [LARGE SCALE GENOMIC DNA]</scope>
    <source>
        <strain evidence="13 14">3978 T3 ii</strain>
    </source>
</reference>
<dbReference type="Pfam" id="PF13715">
    <property type="entry name" value="CarbopepD_reg_2"/>
    <property type="match status" value="1"/>
</dbReference>
<protein>
    <submittedName>
        <fullName evidence="13">TonB dependent receptor family protein</fullName>
    </submittedName>
</protein>
<evidence type="ECO:0000256" key="2">
    <source>
        <dbReference type="ARBA" id="ARBA00022448"/>
    </source>
</evidence>
<evidence type="ECO:0000256" key="4">
    <source>
        <dbReference type="ARBA" id="ARBA00022692"/>
    </source>
</evidence>
<feature type="signal peptide" evidence="10">
    <location>
        <begin position="1"/>
        <end position="20"/>
    </location>
</feature>
<evidence type="ECO:0000313" key="14">
    <source>
        <dbReference type="Proteomes" id="UP000028013"/>
    </source>
</evidence>
<dbReference type="Pfam" id="PF00593">
    <property type="entry name" value="TonB_dep_Rec_b-barrel"/>
    <property type="match status" value="1"/>
</dbReference>
<dbReference type="PROSITE" id="PS52016">
    <property type="entry name" value="TONB_DEPENDENT_REC_3"/>
    <property type="match status" value="1"/>
</dbReference>
<dbReference type="InterPro" id="IPR036942">
    <property type="entry name" value="Beta-barrel_TonB_sf"/>
</dbReference>
<dbReference type="InterPro" id="IPR000531">
    <property type="entry name" value="Beta-barrel_TonB"/>
</dbReference>
<comment type="similarity">
    <text evidence="8 9">Belongs to the TonB-dependent receptor family.</text>
</comment>
<dbReference type="SUPFAM" id="SSF49464">
    <property type="entry name" value="Carboxypeptidase regulatory domain-like"/>
    <property type="match status" value="1"/>
</dbReference>
<dbReference type="PATRIC" id="fig|1339349.3.peg.1878"/>
<keyword evidence="7 8" id="KW-0998">Cell outer membrane</keyword>
<evidence type="ECO:0000313" key="13">
    <source>
        <dbReference type="EMBL" id="KDS51315.1"/>
    </source>
</evidence>
<keyword evidence="4 8" id="KW-0812">Transmembrane</keyword>
<dbReference type="AlphaFoldDB" id="A0A078S0H2"/>
<dbReference type="InterPro" id="IPR037066">
    <property type="entry name" value="Plug_dom_sf"/>
</dbReference>
<evidence type="ECO:0000256" key="3">
    <source>
        <dbReference type="ARBA" id="ARBA00022452"/>
    </source>
</evidence>
<dbReference type="SUPFAM" id="SSF56935">
    <property type="entry name" value="Porins"/>
    <property type="match status" value="1"/>
</dbReference>
<dbReference type="EMBL" id="JNHN01000170">
    <property type="protein sequence ID" value="KDS51315.1"/>
    <property type="molecule type" value="Genomic_DNA"/>
</dbReference>
<evidence type="ECO:0000259" key="12">
    <source>
        <dbReference type="Pfam" id="PF07715"/>
    </source>
</evidence>